<dbReference type="AlphaFoldDB" id="A0A2P2KZB7"/>
<dbReference type="EMBL" id="GGEC01030584">
    <property type="protein sequence ID" value="MBX11068.1"/>
    <property type="molecule type" value="Transcribed_RNA"/>
</dbReference>
<name>A0A2P2KZB7_RHIMU</name>
<protein>
    <submittedName>
        <fullName evidence="1">Uncharacterized protein</fullName>
    </submittedName>
</protein>
<sequence length="22" mass="2510">MLFAKEANCFGFDPRDAFKSSK</sequence>
<evidence type="ECO:0000313" key="1">
    <source>
        <dbReference type="EMBL" id="MBX11068.1"/>
    </source>
</evidence>
<organism evidence="1">
    <name type="scientific">Rhizophora mucronata</name>
    <name type="common">Asiatic mangrove</name>
    <dbReference type="NCBI Taxonomy" id="61149"/>
    <lineage>
        <taxon>Eukaryota</taxon>
        <taxon>Viridiplantae</taxon>
        <taxon>Streptophyta</taxon>
        <taxon>Embryophyta</taxon>
        <taxon>Tracheophyta</taxon>
        <taxon>Spermatophyta</taxon>
        <taxon>Magnoliopsida</taxon>
        <taxon>eudicotyledons</taxon>
        <taxon>Gunneridae</taxon>
        <taxon>Pentapetalae</taxon>
        <taxon>rosids</taxon>
        <taxon>fabids</taxon>
        <taxon>Malpighiales</taxon>
        <taxon>Rhizophoraceae</taxon>
        <taxon>Rhizophora</taxon>
    </lineage>
</organism>
<reference evidence="1" key="1">
    <citation type="submission" date="2018-02" db="EMBL/GenBank/DDBJ databases">
        <title>Rhizophora mucronata_Transcriptome.</title>
        <authorList>
            <person name="Meera S.P."/>
            <person name="Sreeshan A."/>
            <person name="Augustine A."/>
        </authorList>
    </citation>
    <scope>NUCLEOTIDE SEQUENCE</scope>
    <source>
        <tissue evidence="1">Leaf</tissue>
    </source>
</reference>
<accession>A0A2P2KZB7</accession>
<proteinExistence type="predicted"/>